<protein>
    <submittedName>
        <fullName evidence="1">Uncharacterized protein</fullName>
    </submittedName>
</protein>
<organism evidence="1 2">
    <name type="scientific">Aquisphaera giovannonii</name>
    <dbReference type="NCBI Taxonomy" id="406548"/>
    <lineage>
        <taxon>Bacteria</taxon>
        <taxon>Pseudomonadati</taxon>
        <taxon>Planctomycetota</taxon>
        <taxon>Planctomycetia</taxon>
        <taxon>Isosphaerales</taxon>
        <taxon>Isosphaeraceae</taxon>
        <taxon>Aquisphaera</taxon>
    </lineage>
</organism>
<gene>
    <name evidence="1" type="ORF">OJF2_61970</name>
</gene>
<sequence length="81" mass="9175">MRLCRRVGVAAERVGEWIGDAFCLVGQAVGERLEAAADAVAEQRYLARRRAEEASERSPATTNRAWIELKDLPRLRRRPAR</sequence>
<evidence type="ECO:0000313" key="2">
    <source>
        <dbReference type="Proteomes" id="UP000324233"/>
    </source>
</evidence>
<reference evidence="1 2" key="1">
    <citation type="submission" date="2019-08" db="EMBL/GenBank/DDBJ databases">
        <title>Deep-cultivation of Planctomycetes and their phenomic and genomic characterization uncovers novel biology.</title>
        <authorList>
            <person name="Wiegand S."/>
            <person name="Jogler M."/>
            <person name="Boedeker C."/>
            <person name="Pinto D."/>
            <person name="Vollmers J."/>
            <person name="Rivas-Marin E."/>
            <person name="Kohn T."/>
            <person name="Peeters S.H."/>
            <person name="Heuer A."/>
            <person name="Rast P."/>
            <person name="Oberbeckmann S."/>
            <person name="Bunk B."/>
            <person name="Jeske O."/>
            <person name="Meyerdierks A."/>
            <person name="Storesund J.E."/>
            <person name="Kallscheuer N."/>
            <person name="Luecker S."/>
            <person name="Lage O.M."/>
            <person name="Pohl T."/>
            <person name="Merkel B.J."/>
            <person name="Hornburger P."/>
            <person name="Mueller R.-W."/>
            <person name="Bruemmer F."/>
            <person name="Labrenz M."/>
            <person name="Spormann A.M."/>
            <person name="Op den Camp H."/>
            <person name="Overmann J."/>
            <person name="Amann R."/>
            <person name="Jetten M.S.M."/>
            <person name="Mascher T."/>
            <person name="Medema M.H."/>
            <person name="Devos D.P."/>
            <person name="Kaster A.-K."/>
            <person name="Ovreas L."/>
            <person name="Rohde M."/>
            <person name="Galperin M.Y."/>
            <person name="Jogler C."/>
        </authorList>
    </citation>
    <scope>NUCLEOTIDE SEQUENCE [LARGE SCALE GENOMIC DNA]</scope>
    <source>
        <strain evidence="1 2">OJF2</strain>
    </source>
</reference>
<dbReference type="Proteomes" id="UP000324233">
    <property type="component" value="Chromosome"/>
</dbReference>
<dbReference type="KEGG" id="agv:OJF2_61970"/>
<accession>A0A5B9WAL1</accession>
<evidence type="ECO:0000313" key="1">
    <source>
        <dbReference type="EMBL" id="QEH37606.1"/>
    </source>
</evidence>
<dbReference type="EMBL" id="CP042997">
    <property type="protein sequence ID" value="QEH37606.1"/>
    <property type="molecule type" value="Genomic_DNA"/>
</dbReference>
<name>A0A5B9WAL1_9BACT</name>
<keyword evidence="2" id="KW-1185">Reference proteome</keyword>
<proteinExistence type="predicted"/>
<dbReference type="AlphaFoldDB" id="A0A5B9WAL1"/>